<dbReference type="RefSeq" id="WP_200387390.1">
    <property type="nucleotide sequence ID" value="NZ_NRSD01000006.1"/>
</dbReference>
<sequence length="153" mass="17242">MTTETEVAEPDWETPLSVSLTPALLIHALMGTASAVHTGWTSCIEEALVLSNLVSLEDRSGNYARLAEQEFVEDDQPETVWHDWTLEVRIGIVLTTGHWQFPVNAHPSEWEWNAREAMRAFERASVLLGRRVRRTVAVEDPTPTDSVPRASRH</sequence>
<organism evidence="1 2">
    <name type="scientific">Thiocapsa imhoffii</name>
    <dbReference type="NCBI Taxonomy" id="382777"/>
    <lineage>
        <taxon>Bacteria</taxon>
        <taxon>Pseudomonadati</taxon>
        <taxon>Pseudomonadota</taxon>
        <taxon>Gammaproteobacteria</taxon>
        <taxon>Chromatiales</taxon>
        <taxon>Chromatiaceae</taxon>
        <taxon>Thiocapsa</taxon>
    </lineage>
</organism>
<accession>A0A9X1B868</accession>
<keyword evidence="2" id="KW-1185">Reference proteome</keyword>
<evidence type="ECO:0000313" key="1">
    <source>
        <dbReference type="EMBL" id="MBK1644584.1"/>
    </source>
</evidence>
<comment type="caution">
    <text evidence="1">The sequence shown here is derived from an EMBL/GenBank/DDBJ whole genome shotgun (WGS) entry which is preliminary data.</text>
</comment>
<dbReference type="Proteomes" id="UP001138802">
    <property type="component" value="Unassembled WGS sequence"/>
</dbReference>
<dbReference type="AlphaFoldDB" id="A0A9X1B868"/>
<name>A0A9X1B868_9GAMM</name>
<evidence type="ECO:0000313" key="2">
    <source>
        <dbReference type="Proteomes" id="UP001138802"/>
    </source>
</evidence>
<protein>
    <submittedName>
        <fullName evidence="1">Uncharacterized protein</fullName>
    </submittedName>
</protein>
<proteinExistence type="predicted"/>
<reference evidence="1 2" key="1">
    <citation type="journal article" date="2020" name="Microorganisms">
        <title>Osmotic Adaptation and Compatible Solute Biosynthesis of Phototrophic Bacteria as Revealed from Genome Analyses.</title>
        <authorList>
            <person name="Imhoff J.F."/>
            <person name="Rahn T."/>
            <person name="Kunzel S."/>
            <person name="Keller A."/>
            <person name="Neulinger S.C."/>
        </authorList>
    </citation>
    <scope>NUCLEOTIDE SEQUENCE [LARGE SCALE GENOMIC DNA]</scope>
    <source>
        <strain evidence="1 2">DSM 21303</strain>
    </source>
</reference>
<gene>
    <name evidence="1" type="ORF">CKO25_07960</name>
</gene>
<dbReference type="EMBL" id="NRSD01000006">
    <property type="protein sequence ID" value="MBK1644584.1"/>
    <property type="molecule type" value="Genomic_DNA"/>
</dbReference>